<evidence type="ECO:0000259" key="9">
    <source>
        <dbReference type="PROSITE" id="PS51194"/>
    </source>
</evidence>
<evidence type="ECO:0000256" key="3">
    <source>
        <dbReference type="ARBA" id="ARBA00022741"/>
    </source>
</evidence>
<dbReference type="EMBL" id="CAJNOL010016848">
    <property type="protein sequence ID" value="CAF1676533.1"/>
    <property type="molecule type" value="Genomic_DNA"/>
</dbReference>
<accession>A0A816GL56</accession>
<keyword evidence="1" id="KW-0813">Transport</keyword>
<name>A0A816GL56_9BILA</name>
<evidence type="ECO:0000256" key="4">
    <source>
        <dbReference type="ARBA" id="ARBA00022840"/>
    </source>
</evidence>
<keyword evidence="4" id="KW-0067">ATP-binding</keyword>
<comment type="caution">
    <text evidence="12">The sequence shown here is derived from an EMBL/GenBank/DDBJ whole genome shotgun (WGS) entry which is preliminary data.</text>
</comment>
<dbReference type="GO" id="GO:0005524">
    <property type="term" value="F:ATP binding"/>
    <property type="evidence" value="ECO:0007669"/>
    <property type="project" value="UniProtKB-KW"/>
</dbReference>
<dbReference type="SUPFAM" id="SSF81767">
    <property type="entry name" value="Pre-protein crosslinking domain of SecA"/>
    <property type="match status" value="1"/>
</dbReference>
<evidence type="ECO:0000313" key="12">
    <source>
        <dbReference type="EMBL" id="CAF1676533.1"/>
    </source>
</evidence>
<keyword evidence="3" id="KW-0547">Nucleotide-binding</keyword>
<feature type="domain" description="SecA family profile" evidence="10">
    <location>
        <begin position="1"/>
        <end position="317"/>
    </location>
</feature>
<gene>
    <name evidence="12" type="ORF">JXQ802_LOCUS58459</name>
    <name evidence="11" type="ORF">PYM288_LOCUS41827</name>
</gene>
<dbReference type="GO" id="GO:0017038">
    <property type="term" value="P:protein import"/>
    <property type="evidence" value="ECO:0007669"/>
    <property type="project" value="InterPro"/>
</dbReference>
<keyword evidence="8" id="KW-0472">Membrane</keyword>
<dbReference type="InterPro" id="IPR036670">
    <property type="entry name" value="SecA_X-link_sf"/>
</dbReference>
<keyword evidence="7" id="KW-0811">Translocation</keyword>
<dbReference type="Pfam" id="PF21090">
    <property type="entry name" value="P-loop_SecA"/>
    <property type="match status" value="1"/>
</dbReference>
<evidence type="ECO:0000313" key="11">
    <source>
        <dbReference type="EMBL" id="CAF1559614.1"/>
    </source>
</evidence>
<dbReference type="GO" id="GO:0016020">
    <property type="term" value="C:membrane"/>
    <property type="evidence" value="ECO:0007669"/>
    <property type="project" value="InterPro"/>
</dbReference>
<organism evidence="12 13">
    <name type="scientific">Rotaria sordida</name>
    <dbReference type="NCBI Taxonomy" id="392033"/>
    <lineage>
        <taxon>Eukaryota</taxon>
        <taxon>Metazoa</taxon>
        <taxon>Spiralia</taxon>
        <taxon>Gnathifera</taxon>
        <taxon>Rotifera</taxon>
        <taxon>Eurotatoria</taxon>
        <taxon>Bdelloidea</taxon>
        <taxon>Philodinida</taxon>
        <taxon>Philodinidae</taxon>
        <taxon>Rotaria</taxon>
    </lineage>
</organism>
<dbReference type="InterPro" id="IPR000185">
    <property type="entry name" value="SecA"/>
</dbReference>
<dbReference type="InterPro" id="IPR014018">
    <property type="entry name" value="SecA_motor_DEAD"/>
</dbReference>
<reference evidence="12" key="1">
    <citation type="submission" date="2021-02" db="EMBL/GenBank/DDBJ databases">
        <authorList>
            <person name="Nowell W R."/>
        </authorList>
    </citation>
    <scope>NUCLEOTIDE SEQUENCE</scope>
</reference>
<dbReference type="GO" id="GO:0006886">
    <property type="term" value="P:intracellular protein transport"/>
    <property type="evidence" value="ECO:0007669"/>
    <property type="project" value="InterPro"/>
</dbReference>
<feature type="domain" description="Helicase C-terminal" evidence="9">
    <location>
        <begin position="161"/>
        <end position="317"/>
    </location>
</feature>
<dbReference type="EMBL" id="CAJNOH010014931">
    <property type="protein sequence ID" value="CAF1559614.1"/>
    <property type="molecule type" value="Genomic_DNA"/>
</dbReference>
<proteinExistence type="predicted"/>
<evidence type="ECO:0008006" key="14">
    <source>
        <dbReference type="Google" id="ProtNLM"/>
    </source>
</evidence>
<dbReference type="InterPro" id="IPR001650">
    <property type="entry name" value="Helicase_C-like"/>
</dbReference>
<dbReference type="InterPro" id="IPR027417">
    <property type="entry name" value="P-loop_NTPase"/>
</dbReference>
<evidence type="ECO:0000256" key="8">
    <source>
        <dbReference type="ARBA" id="ARBA00023136"/>
    </source>
</evidence>
<protein>
    <recommendedName>
        <fullName evidence="14">Preprotein translocase subunit SecA</fullName>
    </recommendedName>
</protein>
<feature type="non-terminal residue" evidence="12">
    <location>
        <position position="317"/>
    </location>
</feature>
<keyword evidence="5" id="KW-0653">Protein transport</keyword>
<dbReference type="PANTHER" id="PTHR30612:SF0">
    <property type="entry name" value="CHLOROPLAST PROTEIN-TRANSPORTING ATPASE"/>
    <property type="match status" value="1"/>
</dbReference>
<dbReference type="InterPro" id="IPR011130">
    <property type="entry name" value="SecA_preprotein_X-link_dom"/>
</dbReference>
<evidence type="ECO:0000256" key="5">
    <source>
        <dbReference type="ARBA" id="ARBA00022927"/>
    </source>
</evidence>
<dbReference type="Gene3D" id="3.40.50.300">
    <property type="entry name" value="P-loop containing nucleotide triphosphate hydrolases"/>
    <property type="match status" value="2"/>
</dbReference>
<dbReference type="Pfam" id="PF01043">
    <property type="entry name" value="SecA_PP_bind"/>
    <property type="match status" value="1"/>
</dbReference>
<evidence type="ECO:0000313" key="13">
    <source>
        <dbReference type="Proteomes" id="UP000663870"/>
    </source>
</evidence>
<evidence type="ECO:0000256" key="6">
    <source>
        <dbReference type="ARBA" id="ARBA00022967"/>
    </source>
</evidence>
<evidence type="ECO:0000256" key="1">
    <source>
        <dbReference type="ARBA" id="ARBA00022448"/>
    </source>
</evidence>
<dbReference type="SUPFAM" id="SSF52540">
    <property type="entry name" value="P-loop containing nucleoside triphosphate hydrolases"/>
    <property type="match status" value="1"/>
</dbReference>
<keyword evidence="2" id="KW-0963">Cytoplasm</keyword>
<dbReference type="GO" id="GO:0006605">
    <property type="term" value="P:protein targeting"/>
    <property type="evidence" value="ECO:0007669"/>
    <property type="project" value="InterPro"/>
</dbReference>
<dbReference type="AlphaFoldDB" id="A0A816GL56"/>
<keyword evidence="13" id="KW-1185">Reference proteome</keyword>
<dbReference type="Gene3D" id="3.90.1440.10">
    <property type="entry name" value="SecA, preprotein cross-linking domain"/>
    <property type="match status" value="1"/>
</dbReference>
<dbReference type="PROSITE" id="PS51196">
    <property type="entry name" value="SECA_MOTOR_DEAD"/>
    <property type="match status" value="1"/>
</dbReference>
<dbReference type="InterPro" id="IPR044722">
    <property type="entry name" value="SecA_SF2_C"/>
</dbReference>
<dbReference type="Proteomes" id="UP000663854">
    <property type="component" value="Unassembled WGS sequence"/>
</dbReference>
<evidence type="ECO:0000256" key="7">
    <source>
        <dbReference type="ARBA" id="ARBA00023010"/>
    </source>
</evidence>
<dbReference type="Proteomes" id="UP000663870">
    <property type="component" value="Unassembled WGS sequence"/>
</dbReference>
<keyword evidence="6" id="KW-1278">Translocase</keyword>
<dbReference type="PROSITE" id="PS51194">
    <property type="entry name" value="HELICASE_CTER"/>
    <property type="match status" value="1"/>
</dbReference>
<dbReference type="PANTHER" id="PTHR30612">
    <property type="entry name" value="SECA INNER MEMBRANE COMPONENT OF SEC PROTEIN SECRETION SYSTEM"/>
    <property type="match status" value="1"/>
</dbReference>
<evidence type="ECO:0000259" key="10">
    <source>
        <dbReference type="PROSITE" id="PS51196"/>
    </source>
</evidence>
<evidence type="ECO:0000256" key="2">
    <source>
        <dbReference type="ARBA" id="ARBA00022490"/>
    </source>
</evidence>
<sequence length="317" mass="36618">MKNFKIYIRDLIKTSIKIPKNFVDFVNTQIPKWIDNAIIALNYQENVHYIVQESLIKPVDYYSTGIVQSSTNWNDGLHQFLQIKHNIKMTSETFTTNFLSNRGYFTRYGPNLFGLTRTLGSEKAKQILVDVYKVDLVIIPNLRRKQYLSSPDIVAMNETEWLEEICRSTMNESNKERGILIICEIIEHSILITEKLQREYRSSGIKLYTTNNKNQEKNIETVYPSEIIIATNLAGRGTDIKTDQIEKNGGLHVIVTFMPSNKRVEEQAFGRTARQGKRGTGQRILNAASLTHNKDFDTEKITQLRDRIEANMLSNFE</sequence>